<gene>
    <name evidence="2" type="ORF">Athai_48920</name>
</gene>
<keyword evidence="1" id="KW-1133">Transmembrane helix</keyword>
<feature type="transmembrane region" description="Helical" evidence="1">
    <location>
        <begin position="165"/>
        <end position="188"/>
    </location>
</feature>
<keyword evidence="3" id="KW-1185">Reference proteome</keyword>
<proteinExistence type="predicted"/>
<dbReference type="NCBIfam" id="NF041646">
    <property type="entry name" value="VC0807_fam"/>
    <property type="match status" value="1"/>
</dbReference>
<evidence type="ECO:0000313" key="2">
    <source>
        <dbReference type="EMBL" id="BCJ37389.1"/>
    </source>
</evidence>
<dbReference type="KEGG" id="atl:Athai_48920"/>
<protein>
    <recommendedName>
        <fullName evidence="4">Intracellular septation protein A</fullName>
    </recommendedName>
</protein>
<feature type="transmembrane region" description="Helical" evidence="1">
    <location>
        <begin position="85"/>
        <end position="104"/>
    </location>
</feature>
<evidence type="ECO:0000313" key="3">
    <source>
        <dbReference type="Proteomes" id="UP000611640"/>
    </source>
</evidence>
<dbReference type="EMBL" id="AP023355">
    <property type="protein sequence ID" value="BCJ37389.1"/>
    <property type="molecule type" value="Genomic_DNA"/>
</dbReference>
<dbReference type="Proteomes" id="UP000611640">
    <property type="component" value="Chromosome"/>
</dbReference>
<feature type="transmembrane region" description="Helical" evidence="1">
    <location>
        <begin position="28"/>
        <end position="48"/>
    </location>
</feature>
<keyword evidence="1" id="KW-0472">Membrane</keyword>
<keyword evidence="1" id="KW-0812">Transmembrane</keyword>
<organism evidence="2 3">
    <name type="scientific">Actinocatenispora thailandica</name>
    <dbReference type="NCBI Taxonomy" id="227318"/>
    <lineage>
        <taxon>Bacteria</taxon>
        <taxon>Bacillati</taxon>
        <taxon>Actinomycetota</taxon>
        <taxon>Actinomycetes</taxon>
        <taxon>Micromonosporales</taxon>
        <taxon>Micromonosporaceae</taxon>
        <taxon>Actinocatenispora</taxon>
    </lineage>
</organism>
<sequence>MRWLGPVADLALPVGGYYLLRWLGLSDWTALLAGTLAAGLRVLVVAVLARRVTWFGALTLAVFGVGLALAFVGGDARFLLWKDSAATGAVGMVFLASVAAGRPLTLSAAQTWRPGRAGALAAAYRAEPSVRRALRGSAIGWGAGLVADAALRLAVAYLLPLDVAVGLTAALPVVTLVAIGGWNVGYLARAGRRSPRLASFLPGLRAAAPARRITEVAVLDPDQKGRQ</sequence>
<name>A0A7R7DT85_9ACTN</name>
<reference evidence="2 3" key="1">
    <citation type="submission" date="2020-08" db="EMBL/GenBank/DDBJ databases">
        <title>Whole genome shotgun sequence of Actinocatenispora thailandica NBRC 105041.</title>
        <authorList>
            <person name="Komaki H."/>
            <person name="Tamura T."/>
        </authorList>
    </citation>
    <scope>NUCLEOTIDE SEQUENCE [LARGE SCALE GENOMIC DNA]</scope>
    <source>
        <strain evidence="2 3">NBRC 105041</strain>
    </source>
</reference>
<feature type="transmembrane region" description="Helical" evidence="1">
    <location>
        <begin position="138"/>
        <end position="159"/>
    </location>
</feature>
<dbReference type="RefSeq" id="WP_203963609.1">
    <property type="nucleotide sequence ID" value="NZ_AP023355.1"/>
</dbReference>
<dbReference type="AlphaFoldDB" id="A0A7R7DT85"/>
<accession>A0A7R7DT85</accession>
<feature type="transmembrane region" description="Helical" evidence="1">
    <location>
        <begin position="55"/>
        <end position="73"/>
    </location>
</feature>
<evidence type="ECO:0000256" key="1">
    <source>
        <dbReference type="SAM" id="Phobius"/>
    </source>
</evidence>
<evidence type="ECO:0008006" key="4">
    <source>
        <dbReference type="Google" id="ProtNLM"/>
    </source>
</evidence>